<gene>
    <name evidence="2" type="ORF">FVW59_05110</name>
</gene>
<dbReference type="Proteomes" id="UP000321933">
    <property type="component" value="Unassembled WGS sequence"/>
</dbReference>
<evidence type="ECO:0000256" key="1">
    <source>
        <dbReference type="SAM" id="Phobius"/>
    </source>
</evidence>
<keyword evidence="1" id="KW-1133">Transmembrane helix</keyword>
<reference evidence="2 3" key="1">
    <citation type="submission" date="2019-08" db="EMBL/GenBank/DDBJ databases">
        <title>Parahaliea maris sp. nov., isolated from the surface seawater.</title>
        <authorList>
            <person name="Liu Y."/>
        </authorList>
    </citation>
    <scope>NUCLEOTIDE SEQUENCE [LARGE SCALE GENOMIC DNA]</scope>
    <source>
        <strain evidence="2 3">S2-26</strain>
    </source>
</reference>
<protein>
    <submittedName>
        <fullName evidence="2">Uncharacterized protein</fullName>
    </submittedName>
</protein>
<dbReference type="AlphaFoldDB" id="A0A5C8ZXQ2"/>
<keyword evidence="3" id="KW-1185">Reference proteome</keyword>
<organism evidence="2 3">
    <name type="scientific">Parahaliea aestuarii</name>
    <dbReference type="NCBI Taxonomy" id="1852021"/>
    <lineage>
        <taxon>Bacteria</taxon>
        <taxon>Pseudomonadati</taxon>
        <taxon>Pseudomonadota</taxon>
        <taxon>Gammaproteobacteria</taxon>
        <taxon>Cellvibrionales</taxon>
        <taxon>Halieaceae</taxon>
        <taxon>Parahaliea</taxon>
    </lineage>
</organism>
<dbReference type="OrthoDB" id="7061677at2"/>
<name>A0A5C8ZXQ2_9GAMM</name>
<accession>A0A5C8ZXQ2</accession>
<feature type="transmembrane region" description="Helical" evidence="1">
    <location>
        <begin position="12"/>
        <end position="35"/>
    </location>
</feature>
<proteinExistence type="predicted"/>
<comment type="caution">
    <text evidence="2">The sequence shown here is derived from an EMBL/GenBank/DDBJ whole genome shotgun (WGS) entry which is preliminary data.</text>
</comment>
<dbReference type="EMBL" id="VRYZ01000002">
    <property type="protein sequence ID" value="TXS93228.1"/>
    <property type="molecule type" value="Genomic_DNA"/>
</dbReference>
<evidence type="ECO:0000313" key="2">
    <source>
        <dbReference type="EMBL" id="TXS93228.1"/>
    </source>
</evidence>
<dbReference type="RefSeq" id="WP_148063164.1">
    <property type="nucleotide sequence ID" value="NZ_VRYZ01000002.1"/>
</dbReference>
<keyword evidence="1" id="KW-0472">Membrane</keyword>
<keyword evidence="1" id="KW-0812">Transmembrane</keyword>
<sequence>MKAFLRENPAIGFGLGLPLLLAIVFLVISGIPALFVDPPKYDVIYATGYHSYQEGVQVAVVGGQVQVTLRGASQSNLQVPRLWRYFAASGAVQEIAITLPPNLPTEVAATLAAIPIEVADLEGLSVDPASIAPDGYEFRSGGDRSSGNIVGELLVSSRYRHHAQLVKDGRAIRLPNTGNAYYNQQTRLIGWVIEP</sequence>
<evidence type="ECO:0000313" key="3">
    <source>
        <dbReference type="Proteomes" id="UP000321933"/>
    </source>
</evidence>